<dbReference type="Proteomes" id="UP000078544">
    <property type="component" value="Unassembled WGS sequence"/>
</dbReference>
<dbReference type="PROSITE" id="PS50081">
    <property type="entry name" value="ZF_DAG_PE_2"/>
    <property type="match status" value="1"/>
</dbReference>
<dbReference type="AlphaFoldDB" id="A0A168E5F3"/>
<dbReference type="Gene3D" id="3.40.50.11500">
    <property type="match status" value="1"/>
</dbReference>
<evidence type="ECO:0000256" key="4">
    <source>
        <dbReference type="SAM" id="MobiDB-lite"/>
    </source>
</evidence>
<name>A0A168E5F3_9HYPO</name>
<dbReference type="GO" id="GO:0031410">
    <property type="term" value="C:cytoplasmic vesicle"/>
    <property type="evidence" value="ECO:0007669"/>
    <property type="project" value="TreeGrafter"/>
</dbReference>
<dbReference type="PANTHER" id="PTHR12296">
    <property type="entry name" value="DENN DOMAIN-CONTAINING PROTEIN 4"/>
    <property type="match status" value="1"/>
</dbReference>
<dbReference type="SMART" id="SM00801">
    <property type="entry name" value="dDENN"/>
    <property type="match status" value="1"/>
</dbReference>
<feature type="domain" description="Phorbol-ester/DAG-type" evidence="5">
    <location>
        <begin position="905"/>
        <end position="953"/>
    </location>
</feature>
<evidence type="ECO:0000259" key="5">
    <source>
        <dbReference type="PROSITE" id="PS50081"/>
    </source>
</evidence>
<sequence length="1204" mass="132112">MDNSSTPLADYFWIAGVESISYDDPSPPNNLPVDLTIVEDGEPDDGTATTTTATTTITTTAGANNTNGMTNGGSNGNTNGHRTVTARHSRQNSANRLSKLSLDGRLSINSALDELDGNTQSNRSSATIRAVKATGPNGSLTNGVTSESLGLVGPGLMGMPDFDFDEALLKFAAERENFLEDLSFSAGAKLKSRPPMVNPRTERIKAEGGVPSGRMSPLKSLKGSIRRKISFREMNSARKGPTSVRPGASSRAASVRTTKRLSNYNSVIPPPEPLNTDPDMHPLKRRFEPVLLDRYPPHGATEETAKRGRFPDYVPMFAFPNDIQIVSSDDRPRSTWHGFTMTGEDNAKLYGVTIIIWIALTAERAEEVEHRCEQWRQNHMSNEERELAASLGVRLAGERSHLSQLLSKLPTIPSGSQARDRLEDEISTVEEKIALMTDMLRPLRHGAASKIEGLTAGESGLWIPRAYGVLGRDAACMGFWKEWLRSIIVPMTDGGVLRIPPSSPKVGRWQPLERYVVNLCTEAFSPLGSKTQVELGVRELRLYARKEGANELPGSRTVDLYALFRCLSLENIVALFEYAMSESRIIFLSSHTSMLHLACHALVNLLYPLKWASIFIPVLPARLISALEAPCPYIVGVERRYERIDLPDDDYVLVDLDRDTIDATSQPHRLPRQHRRKLMSLLQIAAPHTLRYGVTTGPPPYAIESFPYDSFSSENGSVFTSTAAPATLGRWASQNSSNFADKDPSDQVRPPVFNAFTVSSVDSGKSDRPGTSKSSKTSPQSSVSPASLTFPPMPMTPLSRSDSGFALTATLREKRSGHFGEEKGRRSSSFGLDKFQPMHKPGLPLLNGHQQNASISGFSVNSESSFGGGYAPSTYAQSTLAASTIMPNMQIQPVRNTETTVWVEGHCFRLNAKDHSSTCTICDDRSEGDGFYECTSCKTVAHGRCLGQVSLVCPEAFHPDRVRAAFVRCLASLLYTYRKHLGRPSKQQRSNGQLYAFDMDGFIKSLPYDQQEYATMMRDTQGKQAFNPIFVVSPLCAQKRRPPAPKPETDTALSAFNEFTHDRETTAASDASIQLFDEIIMAKKARGRPGLSSGLSRLSTIRQSHGASSFGLAPPSRTTSSSVKAPSFLTDTSDHIWRTASVPLPKGNFPGEYRSVVTRIPSRLDRTLMREPRAIQGVPRMEQRGTRAFVRKQVPSMLGTTPPA</sequence>
<comment type="caution">
    <text evidence="7">The sequence shown here is derived from an EMBL/GenBank/DDBJ whole genome shotgun (WGS) entry which is preliminary data.</text>
</comment>
<evidence type="ECO:0000259" key="6">
    <source>
        <dbReference type="PROSITE" id="PS50211"/>
    </source>
</evidence>
<dbReference type="GO" id="GO:0032483">
    <property type="term" value="P:regulation of Rab protein signal transduction"/>
    <property type="evidence" value="ECO:0007669"/>
    <property type="project" value="TreeGrafter"/>
</dbReference>
<dbReference type="InterPro" id="IPR037516">
    <property type="entry name" value="Tripartite_DENN"/>
</dbReference>
<keyword evidence="2" id="KW-0862">Zinc</keyword>
<feature type="region of interest" description="Disordered" evidence="4">
    <location>
        <begin position="60"/>
        <end position="79"/>
    </location>
</feature>
<evidence type="ECO:0000313" key="8">
    <source>
        <dbReference type="Proteomes" id="UP000078544"/>
    </source>
</evidence>
<feature type="region of interest" description="Disordered" evidence="4">
    <location>
        <begin position="236"/>
        <end position="256"/>
    </location>
</feature>
<protein>
    <submittedName>
        <fullName evidence="7">DDENN domain protein</fullName>
    </submittedName>
</protein>
<dbReference type="InterPro" id="IPR001194">
    <property type="entry name" value="cDENN_dom"/>
</dbReference>
<evidence type="ECO:0000256" key="3">
    <source>
        <dbReference type="SAM" id="Coils"/>
    </source>
</evidence>
<evidence type="ECO:0000256" key="2">
    <source>
        <dbReference type="ARBA" id="ARBA00022833"/>
    </source>
</evidence>
<dbReference type="OrthoDB" id="6019893at2759"/>
<dbReference type="SMART" id="SM00800">
    <property type="entry name" value="uDENN"/>
    <property type="match status" value="1"/>
</dbReference>
<keyword evidence="1" id="KW-0479">Metal-binding</keyword>
<feature type="coiled-coil region" evidence="3">
    <location>
        <begin position="358"/>
        <end position="385"/>
    </location>
</feature>
<reference evidence="7 8" key="1">
    <citation type="journal article" date="2016" name="Genome Biol. Evol.">
        <title>Divergent and convergent evolution of fungal pathogenicity.</title>
        <authorList>
            <person name="Shang Y."/>
            <person name="Xiao G."/>
            <person name="Zheng P."/>
            <person name="Cen K."/>
            <person name="Zhan S."/>
            <person name="Wang C."/>
        </authorList>
    </citation>
    <scope>NUCLEOTIDE SEQUENCE [LARGE SCALE GENOMIC DNA]</scope>
    <source>
        <strain evidence="7 8">RCEF 2490</strain>
    </source>
</reference>
<dbReference type="Pfam" id="PF02141">
    <property type="entry name" value="DENN"/>
    <property type="match status" value="1"/>
</dbReference>
<dbReference type="InterPro" id="IPR043153">
    <property type="entry name" value="DENN_C"/>
</dbReference>
<dbReference type="CDD" id="cd00029">
    <property type="entry name" value="C1"/>
    <property type="match status" value="1"/>
</dbReference>
<dbReference type="SMART" id="SM00799">
    <property type="entry name" value="DENN"/>
    <property type="match status" value="1"/>
</dbReference>
<feature type="region of interest" description="Disordered" evidence="4">
    <location>
        <begin position="814"/>
        <end position="842"/>
    </location>
</feature>
<proteinExistence type="predicted"/>
<dbReference type="SUPFAM" id="SSF57889">
    <property type="entry name" value="Cysteine-rich domain"/>
    <property type="match status" value="1"/>
</dbReference>
<dbReference type="EMBL" id="AZGY01000005">
    <property type="protein sequence ID" value="KZZ98436.1"/>
    <property type="molecule type" value="Genomic_DNA"/>
</dbReference>
<organism evidence="7 8">
    <name type="scientific">Moelleriella libera RCEF 2490</name>
    <dbReference type="NCBI Taxonomy" id="1081109"/>
    <lineage>
        <taxon>Eukaryota</taxon>
        <taxon>Fungi</taxon>
        <taxon>Dikarya</taxon>
        <taxon>Ascomycota</taxon>
        <taxon>Pezizomycotina</taxon>
        <taxon>Sordariomycetes</taxon>
        <taxon>Hypocreomycetidae</taxon>
        <taxon>Hypocreales</taxon>
        <taxon>Clavicipitaceae</taxon>
        <taxon>Moelleriella</taxon>
    </lineage>
</organism>
<dbReference type="InterPro" id="IPR005113">
    <property type="entry name" value="uDENN_dom"/>
</dbReference>
<feature type="region of interest" description="Disordered" evidence="4">
    <location>
        <begin position="757"/>
        <end position="802"/>
    </location>
</feature>
<dbReference type="InterPro" id="IPR005112">
    <property type="entry name" value="dDENN_dom"/>
</dbReference>
<dbReference type="Pfam" id="PF03456">
    <property type="entry name" value="uDENN"/>
    <property type="match status" value="1"/>
</dbReference>
<dbReference type="InterPro" id="IPR051696">
    <property type="entry name" value="DENN_Domain_GEFs"/>
</dbReference>
<feature type="compositionally biased region" description="Low complexity" evidence="4">
    <location>
        <begin position="771"/>
        <end position="787"/>
    </location>
</feature>
<dbReference type="GO" id="GO:0046872">
    <property type="term" value="F:metal ion binding"/>
    <property type="evidence" value="ECO:0007669"/>
    <property type="project" value="UniProtKB-KW"/>
</dbReference>
<evidence type="ECO:0000313" key="7">
    <source>
        <dbReference type="EMBL" id="KZZ98436.1"/>
    </source>
</evidence>
<feature type="region of interest" description="Disordered" evidence="4">
    <location>
        <begin position="191"/>
        <end position="218"/>
    </location>
</feature>
<accession>A0A168E5F3</accession>
<feature type="compositionally biased region" description="Low complexity" evidence="4">
    <location>
        <begin position="60"/>
        <end position="69"/>
    </location>
</feature>
<gene>
    <name evidence="7" type="ORF">AAL_02954</name>
</gene>
<evidence type="ECO:0000256" key="1">
    <source>
        <dbReference type="ARBA" id="ARBA00022723"/>
    </source>
</evidence>
<dbReference type="InterPro" id="IPR002219">
    <property type="entry name" value="PKC_DAG/PE"/>
</dbReference>
<keyword evidence="3" id="KW-0175">Coiled coil</keyword>
<dbReference type="PANTHER" id="PTHR12296:SF21">
    <property type="entry name" value="DENN DOMAIN-CONTAINING PROTEIN 3"/>
    <property type="match status" value="1"/>
</dbReference>
<dbReference type="InterPro" id="IPR046349">
    <property type="entry name" value="C1-like_sf"/>
</dbReference>
<dbReference type="PROSITE" id="PS50211">
    <property type="entry name" value="DENN"/>
    <property type="match status" value="1"/>
</dbReference>
<feature type="domain" description="UDENN" evidence="6">
    <location>
        <begin position="269"/>
        <end position="1042"/>
    </location>
</feature>
<keyword evidence="8" id="KW-1185">Reference proteome</keyword>
<feature type="compositionally biased region" description="Basic and acidic residues" evidence="4">
    <location>
        <begin position="814"/>
        <end position="825"/>
    </location>
</feature>